<proteinExistence type="inferred from homology"/>
<dbReference type="SUPFAM" id="SSF51197">
    <property type="entry name" value="Clavaminate synthase-like"/>
    <property type="match status" value="1"/>
</dbReference>
<evidence type="ECO:0000256" key="2">
    <source>
        <dbReference type="ARBA" id="ARBA00005830"/>
    </source>
</evidence>
<evidence type="ECO:0000256" key="1">
    <source>
        <dbReference type="ARBA" id="ARBA00001962"/>
    </source>
</evidence>
<dbReference type="OrthoDB" id="445007at2759"/>
<dbReference type="VEuPathDB" id="FungiDB:DFL_009451"/>
<comment type="caution">
    <text evidence="8">The sequence shown here is derived from an EMBL/GenBank/DDBJ whole genome shotgun (WGS) entry which is preliminary data.</text>
</comment>
<evidence type="ECO:0000256" key="5">
    <source>
        <dbReference type="SAM" id="Coils"/>
    </source>
</evidence>
<evidence type="ECO:0000256" key="6">
    <source>
        <dbReference type="SAM" id="MobiDB-lite"/>
    </source>
</evidence>
<comment type="similarity">
    <text evidence="2">Belongs to the PhyH family.</text>
</comment>
<feature type="region of interest" description="Disordered" evidence="6">
    <location>
        <begin position="392"/>
        <end position="416"/>
    </location>
</feature>
<evidence type="ECO:0000256" key="4">
    <source>
        <dbReference type="ARBA" id="ARBA00023004"/>
    </source>
</evidence>
<evidence type="ECO:0000256" key="3">
    <source>
        <dbReference type="ARBA" id="ARBA00022723"/>
    </source>
</evidence>
<name>A0A436ZRQ7_ARTFL</name>
<keyword evidence="3" id="KW-0479">Metal-binding</keyword>
<comment type="cofactor">
    <cofactor evidence="1">
        <name>Fe cation</name>
        <dbReference type="ChEBI" id="CHEBI:24875"/>
    </cofactor>
</comment>
<dbReference type="PANTHER" id="PTHR20883:SF15">
    <property type="entry name" value="PHYTANOYL-COA DIOXYGENASE DOMAIN-CONTAINING PROTEIN 1"/>
    <property type="match status" value="1"/>
</dbReference>
<dbReference type="InterPro" id="IPR029068">
    <property type="entry name" value="Glyas_Bleomycin-R_OHBP_Dase"/>
</dbReference>
<dbReference type="Gene3D" id="1.25.40.10">
    <property type="entry name" value="Tetratricopeptide repeat domain"/>
    <property type="match status" value="1"/>
</dbReference>
<dbReference type="InterPro" id="IPR037523">
    <property type="entry name" value="VOC_core"/>
</dbReference>
<dbReference type="InterPro" id="IPR008775">
    <property type="entry name" value="Phytyl_CoA_dOase-like"/>
</dbReference>
<evidence type="ECO:0000313" key="8">
    <source>
        <dbReference type="EMBL" id="RVD81594.1"/>
    </source>
</evidence>
<accession>A0A436ZRQ7</accession>
<dbReference type="Gene3D" id="3.10.180.10">
    <property type="entry name" value="2,3-Dihydroxybiphenyl 1,2-Dioxygenase, domain 1"/>
    <property type="match status" value="1"/>
</dbReference>
<sequence>MSPSATVPKVLTDEQVQFFHDNGYLLIENALDAETIAGLKERTKTLLEEFSLDGHPMTKFSTGEKGNKHVGDQYFLESGDKVRFFFEEDAFDSTGNLTRPKEKSINKIGHGLHTEDPAFRAMTLTPQNLSIALSLGFQDPRVLQSMVICKQPEIGGEVGAHQDSPFLFTNPPSAMGFWYALEDCTITNGCLGFIPGSHKYSPITNRLVRINGGIDGTGFENILETWPADVPAPHPTKEEREKLTEENKYQLAEVKAGTLVLIHGSVLHKSERNRSLNNKRHSVAIKPRANCPITAGCSLSRTMRRISILYTLTPLHPTTPFCDPCSRRSLLSQGKRWYSKDGQLDDEDGRLEDRDVRMRELERLEHGTGEDIEPYEQPEDEELELFIDDLDDPSQDIQDVPETPQRPTYSYERHRPEHPDKLNYVYIVDPELEDETKPPRDIATQPPVPRKVAAELADPTRAPDWTRTLGENRQLRRNPPVTRASLVRDLERMNARLARGGLELIEPRRARRRDHVVTRPENITDGYEESIWQKFKVDYSRRFRSGDPTVFLGRSEGWKPTRGELKIEYTRFFWEHIGSITEWYAHRRHWWNAPDLRLCFANSLHMLERFTSAETISKYRFRAEPHHKVQLVDAGGSLETGDERVPLDNLAHKWREELVALEPDSYQFIETTVQERDSLMSSMKNWVPSGLLPNEIDEFRLEYLGQIDLEGLGKVFKVNVEKKLPLSSSKLLALIQALACLKISKQDMRYLLPPGYTDSVEFISSTIVSLILSHEYNNVLNTQIFNIAINYLMRANQVKKGRHLIDLMDHLKINMNAGTFREGILSAAKHKDLFVFERLLRRLMSKKIKFDHETWKALILCCHTPGQQIQVFQTMKKIGLDPKRVAPGPLISLAFKMYRDQLKHGKIDAPVPWKNLAGIHLDATTLNPILEFLYENYAYDDARTLFARASKQLGMQPNYGTMRIIVRQARITGTIIPMVRAIRVFEDKFGIRAEGDIMQMIFQQAHRFRYYNIVRTVWAHACLRNKATKGMIDRMRADIYETGRSAGKPGKLALGVCSEDTEAVVKTPVWAMRLISKARDPLGYLASEGGVYLNQEFMRDLKDIKEREKAMRIFERRTIRMRMELLRMDLSSHQKFKPRRSFSADLVAALRRDLFLRKKHPQCHDWSMLTWAWSLFQVRRVGRDDNIGQILAWERVKKRQEAAKKEGRLRDEEMIWAKNYALLNNMPTHLSVRWYDLPSMNTPRIGSGQIIPEMKSLSQADVQRLEREKEEEKRMVLAEREMGGALSDAIKSWKKPPIPFEDEEEVKEEEEEDGFFWDDHDKVNTDTLKRKDAVREADLDAQIRAEFEAAYLAALPKDEVEEGERDKDTDSIHDSTKEIRDNFTHITTSPKYSPVKKKVKTDDVVDTVVEVDTNGTEAAVAPAEDVDTMAVEEKDTNGTETKADSADDAAAKWTPPPFGSVCWIQIPATDVGRSKAFYSSAFSFSFKPTPAGYNEEEIAMFTLANPGGSLAGGICKVDANSTPSGSTILYFMVDDVDKALEKVVELGGKIREEKKPEGDHGLMGLFEDTEGNVHGVYQMKPAAPAADEATE</sequence>
<feature type="domain" description="VOC" evidence="7">
    <location>
        <begin position="1460"/>
        <end position="1579"/>
    </location>
</feature>
<reference evidence="8 9" key="1">
    <citation type="submission" date="2019-01" db="EMBL/GenBank/DDBJ databases">
        <title>Intercellular communication is required for trap formation in the nematode-trapping fungus Duddingtonia flagrans.</title>
        <authorList>
            <person name="Youssar L."/>
            <person name="Wernet V."/>
            <person name="Hensel N."/>
            <person name="Hildebrandt H.-G."/>
            <person name="Fischer R."/>
        </authorList>
    </citation>
    <scope>NUCLEOTIDE SEQUENCE [LARGE SCALE GENOMIC DNA]</scope>
    <source>
        <strain evidence="8 9">CBS H-5679</strain>
    </source>
</reference>
<gene>
    <name evidence="8" type="ORF">DFL_009451</name>
</gene>
<dbReference type="Gene3D" id="2.60.120.620">
    <property type="entry name" value="q2cbj1_9rhob like domain"/>
    <property type="match status" value="1"/>
</dbReference>
<dbReference type="InterPro" id="IPR004360">
    <property type="entry name" value="Glyas_Fos-R_dOase_dom"/>
</dbReference>
<evidence type="ECO:0000313" key="9">
    <source>
        <dbReference type="Proteomes" id="UP000283090"/>
    </source>
</evidence>
<dbReference type="SUPFAM" id="SSF54593">
    <property type="entry name" value="Glyoxalase/Bleomycin resistance protein/Dihydroxybiphenyl dioxygenase"/>
    <property type="match status" value="1"/>
</dbReference>
<dbReference type="PANTHER" id="PTHR20883">
    <property type="entry name" value="PHYTANOYL-COA DIOXYGENASE DOMAIN CONTAINING 1"/>
    <property type="match status" value="1"/>
</dbReference>
<evidence type="ECO:0000259" key="7">
    <source>
        <dbReference type="PROSITE" id="PS51819"/>
    </source>
</evidence>
<dbReference type="CDD" id="cd07247">
    <property type="entry name" value="SgaA_N_like"/>
    <property type="match status" value="1"/>
</dbReference>
<dbReference type="Pfam" id="PF05721">
    <property type="entry name" value="PhyH"/>
    <property type="match status" value="1"/>
</dbReference>
<protein>
    <recommendedName>
        <fullName evidence="7">VOC domain-containing protein</fullName>
    </recommendedName>
</protein>
<dbReference type="Proteomes" id="UP000283090">
    <property type="component" value="Unassembled WGS sequence"/>
</dbReference>
<dbReference type="GeneID" id="93591762"/>
<dbReference type="STRING" id="97331.A0A436ZRQ7"/>
<keyword evidence="5" id="KW-0175">Coiled coil</keyword>
<dbReference type="EMBL" id="SAEB01000012">
    <property type="protein sequence ID" value="RVD81594.1"/>
    <property type="molecule type" value="Genomic_DNA"/>
</dbReference>
<dbReference type="RefSeq" id="XP_067487138.1">
    <property type="nucleotide sequence ID" value="XM_067639339.1"/>
</dbReference>
<dbReference type="GO" id="GO:0046872">
    <property type="term" value="F:metal ion binding"/>
    <property type="evidence" value="ECO:0007669"/>
    <property type="project" value="UniProtKB-KW"/>
</dbReference>
<dbReference type="Pfam" id="PF00903">
    <property type="entry name" value="Glyoxalase"/>
    <property type="match status" value="1"/>
</dbReference>
<keyword evidence="9" id="KW-1185">Reference proteome</keyword>
<keyword evidence="4" id="KW-0408">Iron</keyword>
<feature type="coiled-coil region" evidence="5">
    <location>
        <begin position="1255"/>
        <end position="1282"/>
    </location>
</feature>
<dbReference type="PROSITE" id="PS51819">
    <property type="entry name" value="VOC"/>
    <property type="match status" value="1"/>
</dbReference>
<organism evidence="8 9">
    <name type="scientific">Arthrobotrys flagrans</name>
    <name type="common">Nematode-trapping fungus</name>
    <name type="synonym">Trichothecium flagrans</name>
    <dbReference type="NCBI Taxonomy" id="97331"/>
    <lineage>
        <taxon>Eukaryota</taxon>
        <taxon>Fungi</taxon>
        <taxon>Dikarya</taxon>
        <taxon>Ascomycota</taxon>
        <taxon>Pezizomycotina</taxon>
        <taxon>Orbiliomycetes</taxon>
        <taxon>Orbiliales</taxon>
        <taxon>Orbiliaceae</taxon>
        <taxon>Arthrobotrys</taxon>
    </lineage>
</organism>
<dbReference type="InterPro" id="IPR011990">
    <property type="entry name" value="TPR-like_helical_dom_sf"/>
</dbReference>